<keyword evidence="10" id="KW-1185">Reference proteome</keyword>
<comment type="caution">
    <text evidence="9">The sequence shown here is derived from an EMBL/GenBank/DDBJ whole genome shotgun (WGS) entry which is preliminary data.</text>
</comment>
<feature type="compositionally biased region" description="Polar residues" evidence="7">
    <location>
        <begin position="226"/>
        <end position="242"/>
    </location>
</feature>
<dbReference type="PANTHER" id="PTHR33572:SF3">
    <property type="entry name" value="VELVET COMPLEX SUBUNIT B"/>
    <property type="match status" value="1"/>
</dbReference>
<sequence>MNTAYTQQPSSPPNMHRQSMPNIQEAAYRGGAPGGPHYPVSHAMPLPSQSQMAYSDPYNPMAVTRAPMPEQMHVSEGLAPLAPGTQPAAADPLPRSCIENGWKYELSVVQQPQRARMCGFGDKDRRPITPPPCARLIITDIKTGKECDVNDIDHGMFVLNVDLWSSDGTREVNLVRHSQTSPSISLTTPVSFAQVQDQSTPAYSNILPTHAGMPRDVIKFEHGTGPSYQTSTYNPYPNQPSVNPYAQPPPQQGYGGSAQYHPAYAQTTGAPPYPPQNGYSQPPGQSMYFPTGGQMHGGQGLDYAAPSAPLPSQSALTAYQGRPYTPGDMNLHRMPVSSTQPGGMFTRNLIGSLAASAFRLTDPDDRIGIWFVLQDLSVRTEGTFRLRFSFVNVGVSSASPTSGGPGGSVNGTQPMTQVNTGKAPVLAACFSECFTVYSAKRFPGVVESTNLSKCFATQGIKIPIRKDGQGPGTRASERDKEYDDD</sequence>
<dbReference type="InterPro" id="IPR037525">
    <property type="entry name" value="Velvet_dom"/>
</dbReference>
<feature type="region of interest" description="Disordered" evidence="7">
    <location>
        <begin position="222"/>
        <end position="309"/>
    </location>
</feature>
<keyword evidence="4" id="KW-0804">Transcription</keyword>
<dbReference type="AlphaFoldDB" id="A0A8H4VYF3"/>
<protein>
    <recommendedName>
        <fullName evidence="8">Velvet domain-containing protein</fullName>
    </recommendedName>
</protein>
<accession>A0A8H4VYF3</accession>
<dbReference type="PROSITE" id="PS51821">
    <property type="entry name" value="VELVET"/>
    <property type="match status" value="1"/>
</dbReference>
<dbReference type="GO" id="GO:0030435">
    <property type="term" value="P:sporulation resulting in formation of a cellular spore"/>
    <property type="evidence" value="ECO:0007669"/>
    <property type="project" value="UniProtKB-KW"/>
</dbReference>
<feature type="region of interest" description="Disordered" evidence="7">
    <location>
        <begin position="465"/>
        <end position="485"/>
    </location>
</feature>
<organism evidence="9 10">
    <name type="scientific">Cudoniella acicularis</name>
    <dbReference type="NCBI Taxonomy" id="354080"/>
    <lineage>
        <taxon>Eukaryota</taxon>
        <taxon>Fungi</taxon>
        <taxon>Dikarya</taxon>
        <taxon>Ascomycota</taxon>
        <taxon>Pezizomycotina</taxon>
        <taxon>Leotiomycetes</taxon>
        <taxon>Helotiales</taxon>
        <taxon>Tricladiaceae</taxon>
        <taxon>Cudoniella</taxon>
    </lineage>
</organism>
<evidence type="ECO:0000313" key="10">
    <source>
        <dbReference type="Proteomes" id="UP000566819"/>
    </source>
</evidence>
<evidence type="ECO:0000313" key="9">
    <source>
        <dbReference type="EMBL" id="KAF4624915.1"/>
    </source>
</evidence>
<evidence type="ECO:0000256" key="6">
    <source>
        <dbReference type="ARBA" id="ARBA00038045"/>
    </source>
</evidence>
<evidence type="ECO:0000256" key="2">
    <source>
        <dbReference type="ARBA" id="ARBA00022969"/>
    </source>
</evidence>
<feature type="domain" description="Velvet" evidence="8">
    <location>
        <begin position="99"/>
        <end position="465"/>
    </location>
</feature>
<evidence type="ECO:0000256" key="7">
    <source>
        <dbReference type="SAM" id="MobiDB-lite"/>
    </source>
</evidence>
<comment type="subcellular location">
    <subcellularLocation>
        <location evidence="1">Nucleus</location>
    </subcellularLocation>
</comment>
<gene>
    <name evidence="9" type="ORF">G7Y89_g13255</name>
</gene>
<dbReference type="EMBL" id="JAAMPI010001517">
    <property type="protein sequence ID" value="KAF4624915.1"/>
    <property type="molecule type" value="Genomic_DNA"/>
</dbReference>
<keyword evidence="3" id="KW-0805">Transcription regulation</keyword>
<evidence type="ECO:0000256" key="3">
    <source>
        <dbReference type="ARBA" id="ARBA00023015"/>
    </source>
</evidence>
<keyword evidence="5" id="KW-0539">Nucleus</keyword>
<proteinExistence type="inferred from homology"/>
<name>A0A8H4VYF3_9HELO</name>
<evidence type="ECO:0000256" key="5">
    <source>
        <dbReference type="ARBA" id="ARBA00023242"/>
    </source>
</evidence>
<dbReference type="PANTHER" id="PTHR33572">
    <property type="entry name" value="SPORE DEVELOPMENT REGULATOR VOSA"/>
    <property type="match status" value="1"/>
</dbReference>
<dbReference type="InterPro" id="IPR021740">
    <property type="entry name" value="Velvet"/>
</dbReference>
<evidence type="ECO:0000256" key="4">
    <source>
        <dbReference type="ARBA" id="ARBA00023163"/>
    </source>
</evidence>
<feature type="compositionally biased region" description="Basic and acidic residues" evidence="7">
    <location>
        <begin position="475"/>
        <end position="485"/>
    </location>
</feature>
<dbReference type="GO" id="GO:0005634">
    <property type="term" value="C:nucleus"/>
    <property type="evidence" value="ECO:0007669"/>
    <property type="project" value="UniProtKB-SubCell"/>
</dbReference>
<dbReference type="Proteomes" id="UP000566819">
    <property type="component" value="Unassembled WGS sequence"/>
</dbReference>
<dbReference type="InterPro" id="IPR038491">
    <property type="entry name" value="Velvet_dom_sf"/>
</dbReference>
<dbReference type="Pfam" id="PF11754">
    <property type="entry name" value="Velvet"/>
    <property type="match status" value="1"/>
</dbReference>
<comment type="similarity">
    <text evidence="6">Belongs to the velvet family. VelB subfamily.</text>
</comment>
<dbReference type="Gene3D" id="2.60.40.3960">
    <property type="entry name" value="Velvet domain"/>
    <property type="match status" value="2"/>
</dbReference>
<reference evidence="9 10" key="1">
    <citation type="submission" date="2020-03" db="EMBL/GenBank/DDBJ databases">
        <title>Draft Genome Sequence of Cudoniella acicularis.</title>
        <authorList>
            <person name="Buettner E."/>
            <person name="Kellner H."/>
        </authorList>
    </citation>
    <scope>NUCLEOTIDE SEQUENCE [LARGE SCALE GENOMIC DNA]</scope>
    <source>
        <strain evidence="9 10">DSM 108380</strain>
    </source>
</reference>
<dbReference type="OrthoDB" id="1746739at2759"/>
<keyword evidence="2" id="KW-0749">Sporulation</keyword>
<evidence type="ECO:0000259" key="8">
    <source>
        <dbReference type="PROSITE" id="PS51821"/>
    </source>
</evidence>
<evidence type="ECO:0000256" key="1">
    <source>
        <dbReference type="ARBA" id="ARBA00004123"/>
    </source>
</evidence>